<gene>
    <name evidence="3" type="ORF">RI844_07260</name>
</gene>
<organism evidence="3 4">
    <name type="scientific">Thalassotalea fonticola</name>
    <dbReference type="NCBI Taxonomy" id="3065649"/>
    <lineage>
        <taxon>Bacteria</taxon>
        <taxon>Pseudomonadati</taxon>
        <taxon>Pseudomonadota</taxon>
        <taxon>Gammaproteobacteria</taxon>
        <taxon>Alteromonadales</taxon>
        <taxon>Colwelliaceae</taxon>
        <taxon>Thalassotalea</taxon>
    </lineage>
</organism>
<dbReference type="EMBL" id="CP136600">
    <property type="protein sequence ID" value="WOH39012.1"/>
    <property type="molecule type" value="Genomic_DNA"/>
</dbReference>
<accession>A0ABZ0GSS8</accession>
<protein>
    <submittedName>
        <fullName evidence="3">GIY-YIG nuclease family protein</fullName>
    </submittedName>
</protein>
<comment type="similarity">
    <text evidence="1">Belongs to the UPF0213 family.</text>
</comment>
<dbReference type="PANTHER" id="PTHR34477:SF5">
    <property type="entry name" value="BSL5627 PROTEIN"/>
    <property type="match status" value="1"/>
</dbReference>
<dbReference type="Proteomes" id="UP001301442">
    <property type="component" value="Chromosome"/>
</dbReference>
<reference evidence="3 4" key="1">
    <citation type="submission" date="2023-09" db="EMBL/GenBank/DDBJ databases">
        <authorList>
            <person name="Qi X."/>
        </authorList>
    </citation>
    <scope>NUCLEOTIDE SEQUENCE [LARGE SCALE GENOMIC DNA]</scope>
    <source>
        <strain evidence="3 4">S1-1</strain>
    </source>
</reference>
<dbReference type="InterPro" id="IPR050190">
    <property type="entry name" value="UPF0213_domain"/>
</dbReference>
<dbReference type="PANTHER" id="PTHR34477">
    <property type="entry name" value="UPF0213 PROTEIN YHBQ"/>
    <property type="match status" value="1"/>
</dbReference>
<name>A0ABZ0GSS8_9GAMM</name>
<feature type="domain" description="GIY-YIG" evidence="2">
    <location>
        <begin position="2"/>
        <end position="79"/>
    </location>
</feature>
<dbReference type="Gene3D" id="3.40.1440.10">
    <property type="entry name" value="GIY-YIG endonuclease"/>
    <property type="match status" value="1"/>
</dbReference>
<dbReference type="CDD" id="cd10448">
    <property type="entry name" value="GIY-YIG_unchar_3"/>
    <property type="match status" value="1"/>
</dbReference>
<dbReference type="PROSITE" id="PS50164">
    <property type="entry name" value="GIY_YIG"/>
    <property type="match status" value="1"/>
</dbReference>
<sequence length="96" mass="11519">MKQPCVYIVTNHKNGTLYIGVTSNLPQRIAQHKQKVVDGFTQKYDLNKLVYFEQHSSMECAIYKEKKMKKWNRQWKINKIIENNPEWLDLYSNIID</sequence>
<evidence type="ECO:0000313" key="3">
    <source>
        <dbReference type="EMBL" id="WOH39012.1"/>
    </source>
</evidence>
<dbReference type="RefSeq" id="WP_348397778.1">
    <property type="nucleotide sequence ID" value="NZ_CP136600.1"/>
</dbReference>
<keyword evidence="4" id="KW-1185">Reference proteome</keyword>
<evidence type="ECO:0000256" key="1">
    <source>
        <dbReference type="ARBA" id="ARBA00007435"/>
    </source>
</evidence>
<dbReference type="InterPro" id="IPR035901">
    <property type="entry name" value="GIY-YIG_endonuc_sf"/>
</dbReference>
<evidence type="ECO:0000313" key="4">
    <source>
        <dbReference type="Proteomes" id="UP001301442"/>
    </source>
</evidence>
<proteinExistence type="inferred from homology"/>
<dbReference type="Pfam" id="PF01541">
    <property type="entry name" value="GIY-YIG"/>
    <property type="match status" value="1"/>
</dbReference>
<evidence type="ECO:0000259" key="2">
    <source>
        <dbReference type="PROSITE" id="PS50164"/>
    </source>
</evidence>
<dbReference type="InterPro" id="IPR000305">
    <property type="entry name" value="GIY-YIG_endonuc"/>
</dbReference>
<dbReference type="SUPFAM" id="SSF82771">
    <property type="entry name" value="GIY-YIG endonuclease"/>
    <property type="match status" value="1"/>
</dbReference>